<evidence type="ECO:0000313" key="2">
    <source>
        <dbReference type="Proteomes" id="UP000269221"/>
    </source>
</evidence>
<proteinExistence type="predicted"/>
<evidence type="ECO:0000313" key="1">
    <source>
        <dbReference type="EMBL" id="RMB98656.1"/>
    </source>
</evidence>
<reference evidence="1 2" key="1">
    <citation type="submission" date="2018-07" db="EMBL/GenBank/DDBJ databases">
        <title>A high quality draft genome assembly of the barn swallow (H. rustica rustica).</title>
        <authorList>
            <person name="Formenti G."/>
            <person name="Chiara M."/>
            <person name="Poveda L."/>
            <person name="Francoijs K.-J."/>
            <person name="Bonisoli-Alquati A."/>
            <person name="Canova L."/>
            <person name="Gianfranceschi L."/>
            <person name="Horner D.S."/>
            <person name="Saino N."/>
        </authorList>
    </citation>
    <scope>NUCLEOTIDE SEQUENCE [LARGE SCALE GENOMIC DNA]</scope>
    <source>
        <strain evidence="1">Chelidonia</strain>
        <tissue evidence="1">Blood</tissue>
    </source>
</reference>
<dbReference type="EMBL" id="QRBI01000152">
    <property type="protein sequence ID" value="RMB98656.1"/>
    <property type="molecule type" value="Genomic_DNA"/>
</dbReference>
<keyword evidence="2" id="KW-1185">Reference proteome</keyword>
<dbReference type="AlphaFoldDB" id="A0A3M0JUQ3"/>
<sequence length="120" mass="13456">MTGVATSDSSQPHAAISDKASHVPGYVSWNVATRCEGSSSSPMEFIWNLMSSSGVLLQGGVEKLERVLWRWTLVPMRRYKQLDLVFLTKKKPRAKLIAAYRKHGYSNKGTKLFSRAGQWP</sequence>
<dbReference type="Proteomes" id="UP000269221">
    <property type="component" value="Unassembled WGS sequence"/>
</dbReference>
<protein>
    <submittedName>
        <fullName evidence="1">Uncharacterized protein</fullName>
    </submittedName>
</protein>
<accession>A0A3M0JUQ3</accession>
<organism evidence="1 2">
    <name type="scientific">Hirundo rustica rustica</name>
    <dbReference type="NCBI Taxonomy" id="333673"/>
    <lineage>
        <taxon>Eukaryota</taxon>
        <taxon>Metazoa</taxon>
        <taxon>Chordata</taxon>
        <taxon>Craniata</taxon>
        <taxon>Vertebrata</taxon>
        <taxon>Euteleostomi</taxon>
        <taxon>Archelosauria</taxon>
        <taxon>Archosauria</taxon>
        <taxon>Dinosauria</taxon>
        <taxon>Saurischia</taxon>
        <taxon>Theropoda</taxon>
        <taxon>Coelurosauria</taxon>
        <taxon>Aves</taxon>
        <taxon>Neognathae</taxon>
        <taxon>Neoaves</taxon>
        <taxon>Telluraves</taxon>
        <taxon>Australaves</taxon>
        <taxon>Passeriformes</taxon>
        <taxon>Sylvioidea</taxon>
        <taxon>Hirundinidae</taxon>
        <taxon>Hirundo</taxon>
    </lineage>
</organism>
<comment type="caution">
    <text evidence="1">The sequence shown here is derived from an EMBL/GenBank/DDBJ whole genome shotgun (WGS) entry which is preliminary data.</text>
</comment>
<name>A0A3M0JUQ3_HIRRU</name>
<gene>
    <name evidence="1" type="ORF">DUI87_24874</name>
</gene>